<proteinExistence type="predicted"/>
<feature type="domain" description="Pycsar effector protein" evidence="9">
    <location>
        <begin position="64"/>
        <end position="203"/>
    </location>
</feature>
<dbReference type="GO" id="GO:0051607">
    <property type="term" value="P:defense response to virus"/>
    <property type="evidence" value="ECO:0007669"/>
    <property type="project" value="UniProtKB-KW"/>
</dbReference>
<keyword evidence="11" id="KW-1185">Reference proteome</keyword>
<protein>
    <recommendedName>
        <fullName evidence="9">Pycsar effector protein domain-containing protein</fullName>
    </recommendedName>
</protein>
<keyword evidence="2" id="KW-1003">Cell membrane</keyword>
<gene>
    <name evidence="10" type="ORF">Pta02_77560</name>
</gene>
<reference evidence="10" key="1">
    <citation type="submission" date="2021-01" db="EMBL/GenBank/DDBJ databases">
        <title>Whole genome shotgun sequence of Planobispora takensis NBRC 109077.</title>
        <authorList>
            <person name="Komaki H."/>
            <person name="Tamura T."/>
        </authorList>
    </citation>
    <scope>NUCLEOTIDE SEQUENCE</scope>
    <source>
        <strain evidence="10">NBRC 109077</strain>
    </source>
</reference>
<dbReference type="GO" id="GO:0000166">
    <property type="term" value="F:nucleotide binding"/>
    <property type="evidence" value="ECO:0007669"/>
    <property type="project" value="UniProtKB-KW"/>
</dbReference>
<organism evidence="10 11">
    <name type="scientific">Planobispora takensis</name>
    <dbReference type="NCBI Taxonomy" id="1367882"/>
    <lineage>
        <taxon>Bacteria</taxon>
        <taxon>Bacillati</taxon>
        <taxon>Actinomycetota</taxon>
        <taxon>Actinomycetes</taxon>
        <taxon>Streptosporangiales</taxon>
        <taxon>Streptosporangiaceae</taxon>
        <taxon>Planobispora</taxon>
    </lineage>
</organism>
<feature type="transmembrane region" description="Helical" evidence="8">
    <location>
        <begin position="81"/>
        <end position="103"/>
    </location>
</feature>
<keyword evidence="3 8" id="KW-0812">Transmembrane</keyword>
<sequence>MTTTNSDRFTALLRSADGAYRPEGIYDNQKTRTLSLLAIAHGLAALRPPADAPSSPAVAIAARTAVVRGELARADAQAGTALGWTGTAAAVVLALSAIGARGLSVSAHITLWTGAALVAGAVWVLLSAVSPTIPRRGGVGFVLDAEDTPEELLARLSAPVEQTDRDAAVELIYLSRLAKRKFYRIRLANRLMRLALPLLVATLPLNLI</sequence>
<keyword evidence="6" id="KW-0051">Antiviral defense</keyword>
<evidence type="ECO:0000313" key="10">
    <source>
        <dbReference type="EMBL" id="GII05748.1"/>
    </source>
</evidence>
<accession>A0A8J3T7X3</accession>
<evidence type="ECO:0000256" key="3">
    <source>
        <dbReference type="ARBA" id="ARBA00022692"/>
    </source>
</evidence>
<keyword evidence="4" id="KW-0547">Nucleotide-binding</keyword>
<dbReference type="AlphaFoldDB" id="A0A8J3T7X3"/>
<dbReference type="Pfam" id="PF18967">
    <property type="entry name" value="PycTM"/>
    <property type="match status" value="1"/>
</dbReference>
<name>A0A8J3T7X3_9ACTN</name>
<evidence type="ECO:0000256" key="7">
    <source>
        <dbReference type="ARBA" id="ARBA00023136"/>
    </source>
</evidence>
<dbReference type="RefSeq" id="WP_203879951.1">
    <property type="nucleotide sequence ID" value="NZ_BOOK01000077.1"/>
</dbReference>
<evidence type="ECO:0000256" key="4">
    <source>
        <dbReference type="ARBA" id="ARBA00022741"/>
    </source>
</evidence>
<dbReference type="GO" id="GO:0005886">
    <property type="term" value="C:plasma membrane"/>
    <property type="evidence" value="ECO:0007669"/>
    <property type="project" value="UniProtKB-SubCell"/>
</dbReference>
<dbReference type="Proteomes" id="UP000634476">
    <property type="component" value="Unassembled WGS sequence"/>
</dbReference>
<evidence type="ECO:0000313" key="11">
    <source>
        <dbReference type="Proteomes" id="UP000634476"/>
    </source>
</evidence>
<dbReference type="EMBL" id="BOOK01000077">
    <property type="protein sequence ID" value="GII05748.1"/>
    <property type="molecule type" value="Genomic_DNA"/>
</dbReference>
<comment type="caution">
    <text evidence="10">The sequence shown here is derived from an EMBL/GenBank/DDBJ whole genome shotgun (WGS) entry which is preliminary data.</text>
</comment>
<keyword evidence="5 8" id="KW-1133">Transmembrane helix</keyword>
<evidence type="ECO:0000256" key="1">
    <source>
        <dbReference type="ARBA" id="ARBA00004236"/>
    </source>
</evidence>
<evidence type="ECO:0000256" key="6">
    <source>
        <dbReference type="ARBA" id="ARBA00023118"/>
    </source>
</evidence>
<feature type="transmembrane region" description="Helical" evidence="8">
    <location>
        <begin position="109"/>
        <end position="129"/>
    </location>
</feature>
<evidence type="ECO:0000256" key="8">
    <source>
        <dbReference type="SAM" id="Phobius"/>
    </source>
</evidence>
<evidence type="ECO:0000256" key="2">
    <source>
        <dbReference type="ARBA" id="ARBA00022475"/>
    </source>
</evidence>
<evidence type="ECO:0000256" key="5">
    <source>
        <dbReference type="ARBA" id="ARBA00022989"/>
    </source>
</evidence>
<evidence type="ECO:0000259" key="9">
    <source>
        <dbReference type="Pfam" id="PF18967"/>
    </source>
</evidence>
<dbReference type="InterPro" id="IPR043760">
    <property type="entry name" value="PycTM_dom"/>
</dbReference>
<keyword evidence="7 8" id="KW-0472">Membrane</keyword>
<comment type="subcellular location">
    <subcellularLocation>
        <location evidence="1">Cell membrane</location>
    </subcellularLocation>
</comment>